<accession>A0ABU0YPG3</accession>
<sequence length="522" mass="58511">MFFTIVESFREVPGVARNAAFLVTDYWDDWFSFRTMFSLWLFDEEAVRHQVGSVKIGQHALAASGRPAPGAVLPPDTRFPNLEQTFDALDQRFFSLGQDENYYETLNGLSEDLRNRVLIGLRDCAFNLDIFEAERLQQVMQTSLLRSVSEQSVRGRLHRLSMGDATLTEFQFSYAFPPIGDGIDPPSLRFEVTPESHPPTNVHVLIGRNGVGKTRCMRGIAEALLGRAPEDGEPIGRIILDPNAGAEWSFAGLAMISFSAFDDFDLRPKQNDRIRSQQVGLVGWDKDEQGVEYDFMKTPSDLAVDFQQSFNACRQGLRAKRWRAAVETLEADDLFAEANVTALMDMNDEQWGPAAITLFKRLSSGHAIVLLTMTRLVEVVDERTLVLLDEPEGHLHPPLLSAFIRALSDLLVKRNGVAIVATHSPVVLQEVPKLCAWKLRRAREVAVVERPTVETFGENVGILTREVFGFEVTKSGFHRLLDDAVNVRRLNFNAVLEHFDGKLGAEARAIVQALIAERDARL</sequence>
<keyword evidence="3" id="KW-1185">Reference proteome</keyword>
<dbReference type="PANTHER" id="PTHR43581:SF2">
    <property type="entry name" value="EXCINUCLEASE ATPASE SUBUNIT"/>
    <property type="match status" value="1"/>
</dbReference>
<dbReference type="InterPro" id="IPR003959">
    <property type="entry name" value="ATPase_AAA_core"/>
</dbReference>
<dbReference type="SUPFAM" id="SSF52540">
    <property type="entry name" value="P-loop containing nucleoside triphosphate hydrolases"/>
    <property type="match status" value="1"/>
</dbReference>
<dbReference type="Proteomes" id="UP001230156">
    <property type="component" value="Unassembled WGS sequence"/>
</dbReference>
<feature type="domain" description="ATPase AAA-type core" evidence="1">
    <location>
        <begin position="257"/>
        <end position="428"/>
    </location>
</feature>
<name>A0ABU0YPG3_9PROT</name>
<evidence type="ECO:0000259" key="1">
    <source>
        <dbReference type="Pfam" id="PF13304"/>
    </source>
</evidence>
<dbReference type="Gene3D" id="3.40.50.300">
    <property type="entry name" value="P-loop containing nucleotide triphosphate hydrolases"/>
    <property type="match status" value="1"/>
</dbReference>
<dbReference type="PANTHER" id="PTHR43581">
    <property type="entry name" value="ATP/GTP PHOSPHATASE"/>
    <property type="match status" value="1"/>
</dbReference>
<dbReference type="RefSeq" id="WP_379957761.1">
    <property type="nucleotide sequence ID" value="NZ_JAUYVI010000005.1"/>
</dbReference>
<dbReference type="InterPro" id="IPR027417">
    <property type="entry name" value="P-loop_NTPase"/>
</dbReference>
<comment type="caution">
    <text evidence="2">The sequence shown here is derived from an EMBL/GenBank/DDBJ whole genome shotgun (WGS) entry which is preliminary data.</text>
</comment>
<reference evidence="3" key="1">
    <citation type="submission" date="2023-08" db="EMBL/GenBank/DDBJ databases">
        <title>Rhodospirillaceae gen. nov., a novel taxon isolated from the Yangtze River Yuezi River estuary sludge.</title>
        <authorList>
            <person name="Ruan L."/>
        </authorList>
    </citation>
    <scope>NUCLEOTIDE SEQUENCE [LARGE SCALE GENOMIC DNA]</scope>
    <source>
        <strain evidence="3">R-7</strain>
    </source>
</reference>
<dbReference type="Pfam" id="PF13304">
    <property type="entry name" value="AAA_21"/>
    <property type="match status" value="1"/>
</dbReference>
<organism evidence="2 3">
    <name type="scientific">Dongia sedimenti</name>
    <dbReference type="NCBI Taxonomy" id="3064282"/>
    <lineage>
        <taxon>Bacteria</taxon>
        <taxon>Pseudomonadati</taxon>
        <taxon>Pseudomonadota</taxon>
        <taxon>Alphaproteobacteria</taxon>
        <taxon>Rhodospirillales</taxon>
        <taxon>Dongiaceae</taxon>
        <taxon>Dongia</taxon>
    </lineage>
</organism>
<evidence type="ECO:0000313" key="2">
    <source>
        <dbReference type="EMBL" id="MDQ7249614.1"/>
    </source>
</evidence>
<dbReference type="InterPro" id="IPR051396">
    <property type="entry name" value="Bact_Antivir_Def_Nuclease"/>
</dbReference>
<proteinExistence type="predicted"/>
<gene>
    <name evidence="2" type="ORF">Q8A70_18135</name>
</gene>
<evidence type="ECO:0000313" key="3">
    <source>
        <dbReference type="Proteomes" id="UP001230156"/>
    </source>
</evidence>
<dbReference type="EMBL" id="JAUYVI010000005">
    <property type="protein sequence ID" value="MDQ7249614.1"/>
    <property type="molecule type" value="Genomic_DNA"/>
</dbReference>
<protein>
    <submittedName>
        <fullName evidence="2">AAA family ATPase</fullName>
    </submittedName>
</protein>